<sequence length="62" mass="7286">MCHKKPLASSVGYDSSLFRLPQTRHAESSSFQREKLCLLHFYNRRHEMPSTHPARYGVIRVQ</sequence>
<evidence type="ECO:0000313" key="2">
    <source>
        <dbReference type="Proteomes" id="UP000219642"/>
    </source>
</evidence>
<dbReference type="Proteomes" id="UP000219642">
    <property type="component" value="Unassembled WGS sequence"/>
</dbReference>
<name>A0ABX4ISR2_9ENTR</name>
<accession>A0ABX4ISR2</accession>
<reference evidence="1 2" key="1">
    <citation type="submission" date="2017-06" db="EMBL/GenBank/DDBJ databases">
        <title>Draft genome sequence of nitrogen-fixing Kosakonia pseudosacchari strain NN143 isolated from sugarcane roots.</title>
        <authorList>
            <person name="Li Y."/>
            <person name="Li S."/>
            <person name="Lin L."/>
            <person name="Wu X."/>
            <person name="Yang L."/>
            <person name="Li Y."/>
            <person name="An Q."/>
        </authorList>
    </citation>
    <scope>NUCLEOTIDE SEQUENCE [LARGE SCALE GENOMIC DNA]</scope>
    <source>
        <strain evidence="1 2">NN143</strain>
    </source>
</reference>
<evidence type="ECO:0000313" key="1">
    <source>
        <dbReference type="EMBL" id="PDO88425.1"/>
    </source>
</evidence>
<proteinExistence type="predicted"/>
<dbReference type="EMBL" id="NITV01000003">
    <property type="protein sequence ID" value="PDO88425.1"/>
    <property type="molecule type" value="Genomic_DNA"/>
</dbReference>
<protein>
    <submittedName>
        <fullName evidence="1">Uncharacterized protein</fullName>
    </submittedName>
</protein>
<comment type="caution">
    <text evidence="1">The sequence shown here is derived from an EMBL/GenBank/DDBJ whole genome shotgun (WGS) entry which is preliminary data.</text>
</comment>
<organism evidence="1 2">
    <name type="scientific">Kosakonia pseudosacchari</name>
    <dbReference type="NCBI Taxonomy" id="1646340"/>
    <lineage>
        <taxon>Bacteria</taxon>
        <taxon>Pseudomonadati</taxon>
        <taxon>Pseudomonadota</taxon>
        <taxon>Gammaproteobacteria</taxon>
        <taxon>Enterobacterales</taxon>
        <taxon>Enterobacteriaceae</taxon>
        <taxon>Kosakonia</taxon>
    </lineage>
</organism>
<gene>
    <name evidence="1" type="ORF">BK796_07310</name>
</gene>
<keyword evidence="2" id="KW-1185">Reference proteome</keyword>